<dbReference type="GO" id="GO:0016740">
    <property type="term" value="F:transferase activity"/>
    <property type="evidence" value="ECO:0007669"/>
    <property type="project" value="UniProtKB-KW"/>
</dbReference>
<keyword evidence="1" id="KW-0808">Transferase</keyword>
<gene>
    <name evidence="1" type="ORF">JD108_06390</name>
    <name evidence="2" type="ORF">KDJ56_06070</name>
</gene>
<dbReference type="KEGG" id="bcop:JD108_06390"/>
<dbReference type="EMBL" id="CP066308">
    <property type="protein sequence ID" value="QQE75531.1"/>
    <property type="molecule type" value="Genomic_DNA"/>
</dbReference>
<evidence type="ECO:0000313" key="4">
    <source>
        <dbReference type="Proteomes" id="UP000677234"/>
    </source>
</evidence>
<dbReference type="Proteomes" id="UP000677234">
    <property type="component" value="Chromosome"/>
</dbReference>
<evidence type="ECO:0000313" key="2">
    <source>
        <dbReference type="EMBL" id="QUO42557.1"/>
    </source>
</evidence>
<organism evidence="1 3">
    <name type="scientific">Brevibacillus composti</name>
    <dbReference type="NCBI Taxonomy" id="2796470"/>
    <lineage>
        <taxon>Bacteria</taxon>
        <taxon>Bacillati</taxon>
        <taxon>Bacillota</taxon>
        <taxon>Bacilli</taxon>
        <taxon>Bacillales</taxon>
        <taxon>Paenibacillaceae</taxon>
        <taxon>Brevibacillus</taxon>
    </lineage>
</organism>
<sequence>MKICFSCPLESFKPKGNVLQFFIMLQAIDREVERLSPRQQEDFVLHCVLPFRYVNGMGGFHFRHVRFYQSDELNRKIIRLDRSYNYDFIFIRGRTQAREFVKKKPSLGKKLLFLSIHYNLKDPIIMHKVDHLFKNCRMIFFQTVPNARRYRDYLERKTSYSAHELDRKIHVLPQFVENFSSDEHSSIQPNSPLDLIVAGVIRPRYGLNKAVRAIRLIRKETPQAKLHVLYPSIVGRYRRRAQELLRSPGVVDHGQKSMWQTKRMILKSGIGLALIYDSTPDKNPSHSYLSRVLEYMGLGVPVITTKTVGNVHLLGENYPLFVRDEHDILECYRKLSDPAYYQEMCRYVSSRGKHYLAENAVKPFWNLLLSEWQAMNEQKSRVEN</sequence>
<dbReference type="Proteomes" id="UP000595847">
    <property type="component" value="Chromosome"/>
</dbReference>
<dbReference type="EMBL" id="CP073708">
    <property type="protein sequence ID" value="QUO42557.1"/>
    <property type="molecule type" value="Genomic_DNA"/>
</dbReference>
<dbReference type="RefSeq" id="WP_198829055.1">
    <property type="nucleotide sequence ID" value="NZ_CP066308.1"/>
</dbReference>
<dbReference type="AlphaFoldDB" id="A0A7T5EN05"/>
<reference evidence="2" key="2">
    <citation type="submission" date="2021-04" db="EMBL/GenBank/DDBJ databases">
        <title>Brevibacillus composti FJAT-54423, complete genome.</title>
        <authorList>
            <person name="Tang R."/>
        </authorList>
    </citation>
    <scope>NUCLEOTIDE SEQUENCE</scope>
    <source>
        <strain evidence="2">FJAT-54424</strain>
    </source>
</reference>
<evidence type="ECO:0000313" key="3">
    <source>
        <dbReference type="Proteomes" id="UP000595847"/>
    </source>
</evidence>
<name>A0A7T5EN05_9BACL</name>
<protein>
    <submittedName>
        <fullName evidence="1">Glycosyltransferase family 4 protein</fullName>
    </submittedName>
</protein>
<evidence type="ECO:0000313" key="1">
    <source>
        <dbReference type="EMBL" id="QQE75531.1"/>
    </source>
</evidence>
<dbReference type="SUPFAM" id="SSF53756">
    <property type="entry name" value="UDP-Glycosyltransferase/glycogen phosphorylase"/>
    <property type="match status" value="1"/>
</dbReference>
<dbReference type="PANTHER" id="PTHR12526">
    <property type="entry name" value="GLYCOSYLTRANSFERASE"/>
    <property type="match status" value="1"/>
</dbReference>
<keyword evidence="4" id="KW-1185">Reference proteome</keyword>
<dbReference type="PANTHER" id="PTHR12526:SF630">
    <property type="entry name" value="GLYCOSYLTRANSFERASE"/>
    <property type="match status" value="1"/>
</dbReference>
<dbReference type="Gene3D" id="3.40.50.2000">
    <property type="entry name" value="Glycogen Phosphorylase B"/>
    <property type="match status" value="1"/>
</dbReference>
<proteinExistence type="predicted"/>
<reference evidence="1 3" key="1">
    <citation type="submission" date="2020-12" db="EMBL/GenBank/DDBJ databases">
        <title>strain FJAT-54423T represents a novel species of the genus Brevibacillus.</title>
        <authorList>
            <person name="Tang R."/>
        </authorList>
    </citation>
    <scope>NUCLEOTIDE SEQUENCE [LARGE SCALE GENOMIC DNA]</scope>
    <source>
        <strain evidence="1 3">FJAT-54423</strain>
    </source>
</reference>
<accession>A0A7T5EN05</accession>